<keyword evidence="3" id="KW-1185">Reference proteome</keyword>
<feature type="chain" id="PRO_5028836573" evidence="1">
    <location>
        <begin position="28"/>
        <end position="128"/>
    </location>
</feature>
<dbReference type="RefSeq" id="WP_173920431.1">
    <property type="nucleotide sequence ID" value="NZ_CADCXY010000003.1"/>
</dbReference>
<feature type="signal peptide" evidence="1">
    <location>
        <begin position="1"/>
        <end position="27"/>
    </location>
</feature>
<reference evidence="2 3" key="1">
    <citation type="submission" date="2020-02" db="EMBL/GenBank/DDBJ databases">
        <authorList>
            <person name="Rodrigo-Torres L."/>
            <person name="Arahal R. D."/>
            <person name="Lucena T."/>
        </authorList>
    </citation>
    <scope>NUCLEOTIDE SEQUENCE [LARGE SCALE GENOMIC DNA]</scope>
    <source>
        <strain evidence="2 3">CECT 9734</strain>
    </source>
</reference>
<sequence length="128" mass="13860">MKTATLKTVTALSAVIVLAAISAPAAAQVETEATAKVQAMQVYRYTYQPDNFNGSIEHEMQLMQQSLMANVSAENVRNAEQALATSANQLSGLTQFAQTTSAGRSERAPDQLFGRASYPFSRSYQVHL</sequence>
<accession>A0A6S6WPZ2</accession>
<proteinExistence type="predicted"/>
<evidence type="ECO:0000256" key="1">
    <source>
        <dbReference type="SAM" id="SignalP"/>
    </source>
</evidence>
<name>A0A6S6WPZ2_9GAMM</name>
<evidence type="ECO:0000313" key="3">
    <source>
        <dbReference type="Proteomes" id="UP000481517"/>
    </source>
</evidence>
<protein>
    <submittedName>
        <fullName evidence="2">Uncharacterized protein</fullName>
    </submittedName>
</protein>
<evidence type="ECO:0000313" key="2">
    <source>
        <dbReference type="EMBL" id="CAB0151024.1"/>
    </source>
</evidence>
<keyword evidence="1" id="KW-0732">Signal</keyword>
<gene>
    <name evidence="2" type="ORF">PSI9734_01442</name>
</gene>
<dbReference type="Proteomes" id="UP000481517">
    <property type="component" value="Unassembled WGS sequence"/>
</dbReference>
<dbReference type="EMBL" id="CADCXY010000003">
    <property type="protein sequence ID" value="CAB0151024.1"/>
    <property type="molecule type" value="Genomic_DNA"/>
</dbReference>
<organism evidence="2 3">
    <name type="scientific">Pseudidiomarina piscicola</name>
    <dbReference type="NCBI Taxonomy" id="2614830"/>
    <lineage>
        <taxon>Bacteria</taxon>
        <taxon>Pseudomonadati</taxon>
        <taxon>Pseudomonadota</taxon>
        <taxon>Gammaproteobacteria</taxon>
        <taxon>Alteromonadales</taxon>
        <taxon>Idiomarinaceae</taxon>
        <taxon>Pseudidiomarina</taxon>
    </lineage>
</organism>
<dbReference type="AlphaFoldDB" id="A0A6S6WPZ2"/>